<dbReference type="RefSeq" id="WP_143653497.1">
    <property type="nucleotide sequence ID" value="NZ_FZOD01000058.1"/>
</dbReference>
<keyword evidence="2" id="KW-1185">Reference proteome</keyword>
<dbReference type="Proteomes" id="UP000198282">
    <property type="component" value="Unassembled WGS sequence"/>
</dbReference>
<name>A0A239NII5_9ACTN</name>
<dbReference type="AlphaFoldDB" id="A0A239NII5"/>
<dbReference type="OrthoDB" id="3273854at2"/>
<proteinExistence type="predicted"/>
<gene>
    <name evidence="1" type="ORF">SAMN05216276_105811</name>
</gene>
<reference evidence="1 2" key="1">
    <citation type="submission" date="2017-06" db="EMBL/GenBank/DDBJ databases">
        <authorList>
            <person name="Kim H.J."/>
            <person name="Triplett B.A."/>
        </authorList>
    </citation>
    <scope>NUCLEOTIDE SEQUENCE [LARGE SCALE GENOMIC DNA]</scope>
    <source>
        <strain evidence="1 2">CGMCC 4.2132</strain>
    </source>
</reference>
<evidence type="ECO:0000313" key="1">
    <source>
        <dbReference type="EMBL" id="SNT54214.1"/>
    </source>
</evidence>
<evidence type="ECO:0000313" key="2">
    <source>
        <dbReference type="Proteomes" id="UP000198282"/>
    </source>
</evidence>
<protein>
    <submittedName>
        <fullName evidence="1">Uncharacterized protein</fullName>
    </submittedName>
</protein>
<organism evidence="1 2">
    <name type="scientific">Streptosporangium subroseum</name>
    <dbReference type="NCBI Taxonomy" id="106412"/>
    <lineage>
        <taxon>Bacteria</taxon>
        <taxon>Bacillati</taxon>
        <taxon>Actinomycetota</taxon>
        <taxon>Actinomycetes</taxon>
        <taxon>Streptosporangiales</taxon>
        <taxon>Streptosporangiaceae</taxon>
        <taxon>Streptosporangium</taxon>
    </lineage>
</organism>
<dbReference type="EMBL" id="FZOD01000058">
    <property type="protein sequence ID" value="SNT54214.1"/>
    <property type="molecule type" value="Genomic_DNA"/>
</dbReference>
<sequence>MRELALLARRMAGTSQLRDLLTDLHRQGRDERRTALHMAMAARELGFVEAVLAGPDMGLRRAALRAVRTLPIGDQAVTAALHDAPAELRLALYRTLVIARRRETAERLLPDVHARWGDREAAVLLPACGGPTVSRWLPDLAHAVTSWHALSRSHPGAVLEAADQELSAGTHVWNWWCRRGAGAALAARAEPTRMLDLLERHDLRFPRIQLPAGVLGALFEADAVRAARVLTRGLRAGWSEPPEALVKRLRSYPEAEILAVASGNPHQLVTVLRSLPPGRRVVIFDAVAEQMGGSSGLWAMPLLDSLPAERAATEARRMLAWHASVWQSPRAHLDDPSIPLELTSHLPLAEATGPLREAAFGGDPRRRGLGRSLLLRCTARVRDGATLRELLAELAGRTANEQDPLRCDLLTAIGDVAPALLDDSFAEILDRVATDAVDAPDSSQATREALRRLAGRVLRHHDPVTTPALTAWALGTYAKLVARHGADGLSAPATRVPPSHRRRWWTEPPAASYGLDRVLRRDQEHDLFAVLRPELRAARDREDFTLAMALARALGRRSWALDELQDDLRAAVRGAPESIARQAADLWLACPVEREERAVELVREDPSAMRLPAVWRMVAGRRTDLLLPSLGGVHQGRFAEGSWVPPIDGVVAGRWTPDQRDHVRAWLVSVVGDGGLPVTDQLAAIRAAGRIGGGLELLREWAAREETVPAEAAIAAMASTDSPAEALPVLLEHARGAASRVAVAALSRCCRSVTPSRLGLLLEQALTDPGGKVTLRKTAARLVERNRPPGAADLLLRVWADAGLHRDVRVAVASALLRMPEDARTLDALGTVAGRHADEPMLRMLFQVGPMEYAPSVRPGYADLMGRLLSAATLPGVRFRGAKAFGAWAHWYRGDVEPIAMAVGDPRAEGGASVLPVFLALLRTGTIGPQVLDVLTHLAAAVPDDGRAGSLETPSRDRVTAIVNELISIQRSDGRSWRYGLIRDAVDVLAAQPLLLSQAVGLGGTLLGESAEHGPVEFGDDLCSLADLLRDRPVLAAATADSAISRCFGYGAARDIGSDTVLPVARRLADRGDLAAGLFALALTRVAGQRTDWADPWRELLRDLRDAPHLEVRQEAWDTFVV</sequence>
<accession>A0A239NII5</accession>